<gene>
    <name evidence="1" type="ORF">BT96DRAFT_939730</name>
</gene>
<keyword evidence="2" id="KW-1185">Reference proteome</keyword>
<dbReference type="EMBL" id="ML769474">
    <property type="protein sequence ID" value="KAE9399069.1"/>
    <property type="molecule type" value="Genomic_DNA"/>
</dbReference>
<sequence length="220" mass="24692">MSLIHSPPNGTNFVNALSPEMIELHHNRIVPFCKNLALHPEKVLDPNTPQIELILDGQPFIDKTIIPALQTLAPELLNLNLMISAMFHEQLALLGQILMTNDSNEGGLGSLCGYIKYTPSSNAHTFSSLVRSKCNNLEAFISKLCQQDDQSYVMHLAWELDASGEAKWFQEEYLRLQKEQAELARKKVKDTARKKADELQRLNTIGIVVDQVGIKLQFGI</sequence>
<accession>A0A6A4HKR0</accession>
<dbReference type="AlphaFoldDB" id="A0A6A4HKR0"/>
<dbReference type="Proteomes" id="UP000799118">
    <property type="component" value="Unassembled WGS sequence"/>
</dbReference>
<evidence type="ECO:0000313" key="2">
    <source>
        <dbReference type="Proteomes" id="UP000799118"/>
    </source>
</evidence>
<protein>
    <submittedName>
        <fullName evidence="1">Uncharacterized protein</fullName>
    </submittedName>
</protein>
<dbReference type="OrthoDB" id="3043234at2759"/>
<evidence type="ECO:0000313" key="1">
    <source>
        <dbReference type="EMBL" id="KAE9399069.1"/>
    </source>
</evidence>
<reference evidence="1" key="1">
    <citation type="journal article" date="2019" name="Environ. Microbiol.">
        <title>Fungal ecological strategies reflected in gene transcription - a case study of two litter decomposers.</title>
        <authorList>
            <person name="Barbi F."/>
            <person name="Kohler A."/>
            <person name="Barry K."/>
            <person name="Baskaran P."/>
            <person name="Daum C."/>
            <person name="Fauchery L."/>
            <person name="Ihrmark K."/>
            <person name="Kuo A."/>
            <person name="LaButti K."/>
            <person name="Lipzen A."/>
            <person name="Morin E."/>
            <person name="Grigoriev I.V."/>
            <person name="Henrissat B."/>
            <person name="Lindahl B."/>
            <person name="Martin F."/>
        </authorList>
    </citation>
    <scope>NUCLEOTIDE SEQUENCE</scope>
    <source>
        <strain evidence="1">JB14</strain>
    </source>
</reference>
<proteinExistence type="predicted"/>
<organism evidence="1 2">
    <name type="scientific">Gymnopus androsaceus JB14</name>
    <dbReference type="NCBI Taxonomy" id="1447944"/>
    <lineage>
        <taxon>Eukaryota</taxon>
        <taxon>Fungi</taxon>
        <taxon>Dikarya</taxon>
        <taxon>Basidiomycota</taxon>
        <taxon>Agaricomycotina</taxon>
        <taxon>Agaricomycetes</taxon>
        <taxon>Agaricomycetidae</taxon>
        <taxon>Agaricales</taxon>
        <taxon>Marasmiineae</taxon>
        <taxon>Omphalotaceae</taxon>
        <taxon>Gymnopus</taxon>
    </lineage>
</organism>
<name>A0A6A4HKR0_9AGAR</name>